<organism evidence="1 2">
    <name type="scientific">Bionectria ochroleuca</name>
    <name type="common">Gliocladium roseum</name>
    <dbReference type="NCBI Taxonomy" id="29856"/>
    <lineage>
        <taxon>Eukaryota</taxon>
        <taxon>Fungi</taxon>
        <taxon>Dikarya</taxon>
        <taxon>Ascomycota</taxon>
        <taxon>Pezizomycotina</taxon>
        <taxon>Sordariomycetes</taxon>
        <taxon>Hypocreomycetidae</taxon>
        <taxon>Hypocreales</taxon>
        <taxon>Bionectriaceae</taxon>
        <taxon>Clonostachys</taxon>
    </lineage>
</organism>
<evidence type="ECO:0000313" key="2">
    <source>
        <dbReference type="Proteomes" id="UP000766486"/>
    </source>
</evidence>
<dbReference type="Gene3D" id="3.90.1300.10">
    <property type="entry name" value="Amidase signature (AS) domain"/>
    <property type="match status" value="1"/>
</dbReference>
<evidence type="ECO:0000313" key="1">
    <source>
        <dbReference type="EMBL" id="VUC30889.1"/>
    </source>
</evidence>
<comment type="caution">
    <text evidence="1">The sequence shown here is derived from an EMBL/GenBank/DDBJ whole genome shotgun (WGS) entry which is preliminary data.</text>
</comment>
<sequence length="148" mass="16198">MDTEARSAFLPQYRISKEKLQPFIVDHVENSKQISRAAQLEALDGVAALRPIFDKIAAKYAAIITPSVIDQAPFGQEYTGSAVFNVIWTALHTPVINVPGFWSEGMPVGLSLVAGRYRDQHLLAVAKEVGHILEVEGGLNITQLSWVA</sequence>
<accession>A0ABY6UM25</accession>
<protein>
    <recommendedName>
        <fullName evidence="3">Amidase domain-containing protein</fullName>
    </recommendedName>
</protein>
<reference evidence="1 2" key="1">
    <citation type="submission" date="2019-06" db="EMBL/GenBank/DDBJ databases">
        <authorList>
            <person name="Broberg M."/>
        </authorList>
    </citation>
    <scope>NUCLEOTIDE SEQUENCE [LARGE SCALE GENOMIC DNA]</scope>
</reference>
<keyword evidence="2" id="KW-1185">Reference proteome</keyword>
<evidence type="ECO:0008006" key="3">
    <source>
        <dbReference type="Google" id="ProtNLM"/>
    </source>
</evidence>
<dbReference type="InterPro" id="IPR036928">
    <property type="entry name" value="AS_sf"/>
</dbReference>
<proteinExistence type="predicted"/>
<name>A0ABY6UM25_BIOOC</name>
<dbReference type="SUPFAM" id="SSF75304">
    <property type="entry name" value="Amidase signature (AS) enzymes"/>
    <property type="match status" value="1"/>
</dbReference>
<dbReference type="EMBL" id="CABFNS010000826">
    <property type="protein sequence ID" value="VUC30889.1"/>
    <property type="molecule type" value="Genomic_DNA"/>
</dbReference>
<gene>
    <name evidence="1" type="ORF">CLO192961_LOCUS296237</name>
</gene>
<dbReference type="Proteomes" id="UP000766486">
    <property type="component" value="Unassembled WGS sequence"/>
</dbReference>